<protein>
    <submittedName>
        <fullName evidence="2">Uncharacterized protein</fullName>
    </submittedName>
</protein>
<name>A0A067F227_CITSI</name>
<dbReference type="Proteomes" id="UP000027120">
    <property type="component" value="Unassembled WGS sequence"/>
</dbReference>
<organism evidence="2 3">
    <name type="scientific">Citrus sinensis</name>
    <name type="common">Sweet orange</name>
    <name type="synonym">Citrus aurantium var. sinensis</name>
    <dbReference type="NCBI Taxonomy" id="2711"/>
    <lineage>
        <taxon>Eukaryota</taxon>
        <taxon>Viridiplantae</taxon>
        <taxon>Streptophyta</taxon>
        <taxon>Embryophyta</taxon>
        <taxon>Tracheophyta</taxon>
        <taxon>Spermatophyta</taxon>
        <taxon>Magnoliopsida</taxon>
        <taxon>eudicotyledons</taxon>
        <taxon>Gunneridae</taxon>
        <taxon>Pentapetalae</taxon>
        <taxon>rosids</taxon>
        <taxon>malvids</taxon>
        <taxon>Sapindales</taxon>
        <taxon>Rutaceae</taxon>
        <taxon>Aurantioideae</taxon>
        <taxon>Citrus</taxon>
    </lineage>
</organism>
<dbReference type="PANTHER" id="PTHR38925">
    <property type="entry name" value="PROTEIN, PUTATIVE-RELATED"/>
    <property type="match status" value="1"/>
</dbReference>
<gene>
    <name evidence="2" type="ORF">CISIN_1g038730mg</name>
</gene>
<keyword evidence="1" id="KW-0812">Transmembrane</keyword>
<keyword evidence="1" id="KW-1133">Transmembrane helix</keyword>
<keyword evidence="3" id="KW-1185">Reference proteome</keyword>
<proteinExistence type="predicted"/>
<evidence type="ECO:0000256" key="1">
    <source>
        <dbReference type="SAM" id="Phobius"/>
    </source>
</evidence>
<keyword evidence="1" id="KW-0472">Membrane</keyword>
<evidence type="ECO:0000313" key="2">
    <source>
        <dbReference type="EMBL" id="KDO61449.1"/>
    </source>
</evidence>
<sequence>MGLHMVALAKLKLLSSAATSHSICPAILAGLVCPLVLKFCFSFRLVRQAYIDLVYASRLFVFQLGQIAFDSGPPASSNHSLGSRWQRALRLVCERVTLTPTQSDEHDFHTLTLISL</sequence>
<feature type="transmembrane region" description="Helical" evidence="1">
    <location>
        <begin position="20"/>
        <end position="41"/>
    </location>
</feature>
<accession>A0A067F227</accession>
<dbReference type="AlphaFoldDB" id="A0A067F227"/>
<dbReference type="PANTHER" id="PTHR38925:SF1">
    <property type="entry name" value="PROTEIN, PUTATIVE-RELATED"/>
    <property type="match status" value="1"/>
</dbReference>
<dbReference type="EMBL" id="KK784925">
    <property type="protein sequence ID" value="KDO61449.1"/>
    <property type="molecule type" value="Genomic_DNA"/>
</dbReference>
<reference evidence="2 3" key="1">
    <citation type="submission" date="2014-04" db="EMBL/GenBank/DDBJ databases">
        <authorList>
            <consortium name="International Citrus Genome Consortium"/>
            <person name="Gmitter F."/>
            <person name="Chen C."/>
            <person name="Farmerie W."/>
            <person name="Harkins T."/>
            <person name="Desany B."/>
            <person name="Mohiuddin M."/>
            <person name="Kodira C."/>
            <person name="Borodovsky M."/>
            <person name="Lomsadze A."/>
            <person name="Burns P."/>
            <person name="Jenkins J."/>
            <person name="Prochnik S."/>
            <person name="Shu S."/>
            <person name="Chapman J."/>
            <person name="Pitluck S."/>
            <person name="Schmutz J."/>
            <person name="Rokhsar D."/>
        </authorList>
    </citation>
    <scope>NUCLEOTIDE SEQUENCE</scope>
</reference>
<evidence type="ECO:0000313" key="3">
    <source>
        <dbReference type="Proteomes" id="UP000027120"/>
    </source>
</evidence>